<comment type="caution">
    <text evidence="1">The sequence shown here is derived from an EMBL/GenBank/DDBJ whole genome shotgun (WGS) entry which is preliminary data.</text>
</comment>
<proteinExistence type="predicted"/>
<reference evidence="1 2" key="1">
    <citation type="submission" date="2019-05" db="EMBL/GenBank/DDBJ databases">
        <title>Another draft genome of Portunus trituberculatus and its Hox gene families provides insights of decapod evolution.</title>
        <authorList>
            <person name="Jeong J.-H."/>
            <person name="Song I."/>
            <person name="Kim S."/>
            <person name="Choi T."/>
            <person name="Kim D."/>
            <person name="Ryu S."/>
            <person name="Kim W."/>
        </authorList>
    </citation>
    <scope>NUCLEOTIDE SEQUENCE [LARGE SCALE GENOMIC DNA]</scope>
    <source>
        <tissue evidence="1">Muscle</tissue>
    </source>
</reference>
<dbReference type="EMBL" id="VSRR010013053">
    <property type="protein sequence ID" value="MPC55290.1"/>
    <property type="molecule type" value="Genomic_DNA"/>
</dbReference>
<sequence>MQGVPTAPSYSKAQIPDVAWSRMLIKLIALLRLVCSCPRLTCEGWFLHVSNLINALVSTCILETQQLHLSRRRRPSEGRECLNLRDLSAAAVEVLQGWLMEGHAFSFSYSRPTS</sequence>
<dbReference type="Proteomes" id="UP000324222">
    <property type="component" value="Unassembled WGS sequence"/>
</dbReference>
<protein>
    <submittedName>
        <fullName evidence="1">Uncharacterized protein</fullName>
    </submittedName>
</protein>
<evidence type="ECO:0000313" key="1">
    <source>
        <dbReference type="EMBL" id="MPC55290.1"/>
    </source>
</evidence>
<dbReference type="AlphaFoldDB" id="A0A5B7G522"/>
<name>A0A5B7G522_PORTR</name>
<gene>
    <name evidence="1" type="ORF">E2C01_049223</name>
</gene>
<evidence type="ECO:0000313" key="2">
    <source>
        <dbReference type="Proteomes" id="UP000324222"/>
    </source>
</evidence>
<keyword evidence="2" id="KW-1185">Reference proteome</keyword>
<accession>A0A5B7G522</accession>
<organism evidence="1 2">
    <name type="scientific">Portunus trituberculatus</name>
    <name type="common">Swimming crab</name>
    <name type="synonym">Neptunus trituberculatus</name>
    <dbReference type="NCBI Taxonomy" id="210409"/>
    <lineage>
        <taxon>Eukaryota</taxon>
        <taxon>Metazoa</taxon>
        <taxon>Ecdysozoa</taxon>
        <taxon>Arthropoda</taxon>
        <taxon>Crustacea</taxon>
        <taxon>Multicrustacea</taxon>
        <taxon>Malacostraca</taxon>
        <taxon>Eumalacostraca</taxon>
        <taxon>Eucarida</taxon>
        <taxon>Decapoda</taxon>
        <taxon>Pleocyemata</taxon>
        <taxon>Brachyura</taxon>
        <taxon>Eubrachyura</taxon>
        <taxon>Portunoidea</taxon>
        <taxon>Portunidae</taxon>
        <taxon>Portuninae</taxon>
        <taxon>Portunus</taxon>
    </lineage>
</organism>